<keyword evidence="2" id="KW-1185">Reference proteome</keyword>
<evidence type="ECO:0000313" key="1">
    <source>
        <dbReference type="EMBL" id="CAH8288314.1"/>
    </source>
</evidence>
<evidence type="ECO:0000313" key="2">
    <source>
        <dbReference type="Proteomes" id="UP001642260"/>
    </source>
</evidence>
<protein>
    <submittedName>
        <fullName evidence="1">Uncharacterized protein</fullName>
    </submittedName>
</protein>
<accession>A0ABC8IRK6</accession>
<dbReference type="AlphaFoldDB" id="A0ABC8IRK6"/>
<proteinExistence type="predicted"/>
<sequence>MYKITDHPFAIQFIPKTTIDGFMDNALVINLQKFILKKFDHLQALASTNLELFTVHHMADVVGKIGCVQGSDLKDAEVMTRLLVCFVVEP</sequence>
<dbReference type="Proteomes" id="UP001642260">
    <property type="component" value="Unassembled WGS sequence"/>
</dbReference>
<organism evidence="1 2">
    <name type="scientific">Eruca vesicaria subsp. sativa</name>
    <name type="common">Garden rocket</name>
    <name type="synonym">Eruca sativa</name>
    <dbReference type="NCBI Taxonomy" id="29727"/>
    <lineage>
        <taxon>Eukaryota</taxon>
        <taxon>Viridiplantae</taxon>
        <taxon>Streptophyta</taxon>
        <taxon>Embryophyta</taxon>
        <taxon>Tracheophyta</taxon>
        <taxon>Spermatophyta</taxon>
        <taxon>Magnoliopsida</taxon>
        <taxon>eudicotyledons</taxon>
        <taxon>Gunneridae</taxon>
        <taxon>Pentapetalae</taxon>
        <taxon>rosids</taxon>
        <taxon>malvids</taxon>
        <taxon>Brassicales</taxon>
        <taxon>Brassicaceae</taxon>
        <taxon>Brassiceae</taxon>
        <taxon>Eruca</taxon>
    </lineage>
</organism>
<gene>
    <name evidence="1" type="ORF">ERUC_LOCUS1188</name>
</gene>
<name>A0ABC8IRK6_ERUVS</name>
<comment type="caution">
    <text evidence="1">The sequence shown here is derived from an EMBL/GenBank/DDBJ whole genome shotgun (WGS) entry which is preliminary data.</text>
</comment>
<dbReference type="EMBL" id="CAKOAT010045559">
    <property type="protein sequence ID" value="CAH8288314.1"/>
    <property type="molecule type" value="Genomic_DNA"/>
</dbReference>
<reference evidence="1 2" key="1">
    <citation type="submission" date="2022-03" db="EMBL/GenBank/DDBJ databases">
        <authorList>
            <person name="Macdonald S."/>
            <person name="Ahmed S."/>
            <person name="Newling K."/>
        </authorList>
    </citation>
    <scope>NUCLEOTIDE SEQUENCE [LARGE SCALE GENOMIC DNA]</scope>
</reference>